<evidence type="ECO:0000256" key="12">
    <source>
        <dbReference type="HAMAP-Rule" id="MF_01417"/>
    </source>
</evidence>
<dbReference type="PRINTS" id="PR01179">
    <property type="entry name" value="ODADCRBXLASE"/>
</dbReference>
<evidence type="ECO:0000256" key="6">
    <source>
        <dbReference type="ARBA" id="ARBA00022793"/>
    </source>
</evidence>
<dbReference type="GO" id="GO:0006527">
    <property type="term" value="P:L-arginine catabolic process"/>
    <property type="evidence" value="ECO:0007669"/>
    <property type="project" value="InterPro"/>
</dbReference>
<dbReference type="PIRSF" id="PIRSF001336">
    <property type="entry name" value="Arg_decrbxlase"/>
    <property type="match status" value="1"/>
</dbReference>
<evidence type="ECO:0000313" key="18">
    <source>
        <dbReference type="EMBL" id="QEL20020.1"/>
    </source>
</evidence>
<dbReference type="EC" id="4.1.1.19" evidence="12"/>
<comment type="cofactor">
    <cofactor evidence="1 12 13">
        <name>pyridoxal 5'-phosphate</name>
        <dbReference type="ChEBI" id="CHEBI:597326"/>
    </cofactor>
</comment>
<dbReference type="PRINTS" id="PR01180">
    <property type="entry name" value="ARGDCRBXLASE"/>
</dbReference>
<dbReference type="AlphaFoldDB" id="A0A5C1AM38"/>
<evidence type="ECO:0000256" key="2">
    <source>
        <dbReference type="ARBA" id="ARBA00001946"/>
    </source>
</evidence>
<comment type="cofactor">
    <cofactor evidence="2 12">
        <name>Mg(2+)</name>
        <dbReference type="ChEBI" id="CHEBI:18420"/>
    </cofactor>
</comment>
<dbReference type="Proteomes" id="UP000324974">
    <property type="component" value="Chromosome"/>
</dbReference>
<comment type="similarity">
    <text evidence="4 12">Belongs to the Orn/Lys/Arg decarboxylase class-II family. SpeA subfamily.</text>
</comment>
<dbReference type="InterPro" id="IPR041128">
    <property type="entry name" value="Arg_decarbox_C"/>
</dbReference>
<keyword evidence="6 12" id="KW-0210">Decarboxylase</keyword>
<comment type="catalytic activity">
    <reaction evidence="12">
        <text>L-arginine + H(+) = agmatine + CO2</text>
        <dbReference type="Rhea" id="RHEA:17641"/>
        <dbReference type="ChEBI" id="CHEBI:15378"/>
        <dbReference type="ChEBI" id="CHEBI:16526"/>
        <dbReference type="ChEBI" id="CHEBI:32682"/>
        <dbReference type="ChEBI" id="CHEBI:58145"/>
        <dbReference type="EC" id="4.1.1.19"/>
    </reaction>
</comment>
<dbReference type="Gene3D" id="1.10.287.3440">
    <property type="match status" value="1"/>
</dbReference>
<evidence type="ECO:0000256" key="5">
    <source>
        <dbReference type="ARBA" id="ARBA00022723"/>
    </source>
</evidence>
<dbReference type="InterPro" id="IPR022657">
    <property type="entry name" value="De-COase2_CS"/>
</dbReference>
<evidence type="ECO:0000256" key="11">
    <source>
        <dbReference type="ARBA" id="ARBA00023239"/>
    </source>
</evidence>
<dbReference type="Pfam" id="PF17944">
    <property type="entry name" value="Arg_decarbox_C"/>
    <property type="match status" value="1"/>
</dbReference>
<comment type="function">
    <text evidence="3 12">Catalyzes the biosynthesis of agmatine from arginine.</text>
</comment>
<keyword evidence="11 12" id="KW-0456">Lyase</keyword>
<dbReference type="CDD" id="cd06830">
    <property type="entry name" value="PLPDE_III_ADC"/>
    <property type="match status" value="1"/>
</dbReference>
<dbReference type="RefSeq" id="WP_149114351.1">
    <property type="nucleotide sequence ID" value="NZ_CP042425.1"/>
</dbReference>
<feature type="domain" description="Arginine decarboxylase C-terminal helical" evidence="17">
    <location>
        <begin position="592"/>
        <end position="645"/>
    </location>
</feature>
<dbReference type="InterPro" id="IPR022653">
    <property type="entry name" value="De-COase2_pyr-phos_BS"/>
</dbReference>
<dbReference type="Gene3D" id="2.40.37.10">
    <property type="entry name" value="Lyase, Ornithine Decarboxylase, Chain A, domain 1"/>
    <property type="match status" value="1"/>
</dbReference>
<dbReference type="GO" id="GO:0008792">
    <property type="term" value="F:arginine decarboxylase activity"/>
    <property type="evidence" value="ECO:0007669"/>
    <property type="project" value="UniProtKB-UniRule"/>
</dbReference>
<dbReference type="InterPro" id="IPR029066">
    <property type="entry name" value="PLP-binding_barrel"/>
</dbReference>
<dbReference type="SUPFAM" id="SSF51419">
    <property type="entry name" value="PLP-binding barrel"/>
    <property type="match status" value="1"/>
</dbReference>
<protein>
    <recommendedName>
        <fullName evidence="12">Biosynthetic arginine decarboxylase</fullName>
        <shortName evidence="12">ADC</shortName>
        <ecNumber evidence="12">4.1.1.19</ecNumber>
    </recommendedName>
</protein>
<keyword evidence="9 12" id="KW-0745">Spermidine biosynthesis</keyword>
<evidence type="ECO:0000256" key="13">
    <source>
        <dbReference type="PIRSR" id="PIRSR001336-50"/>
    </source>
</evidence>
<keyword evidence="19" id="KW-1185">Reference proteome</keyword>
<evidence type="ECO:0000256" key="7">
    <source>
        <dbReference type="ARBA" id="ARBA00022842"/>
    </source>
</evidence>
<comment type="pathway">
    <text evidence="12">Amine and polyamine biosynthesis; agmatine biosynthesis; agmatine from L-arginine: step 1/1.</text>
</comment>
<feature type="domain" description="Arginine decarboxylase helical bundle" evidence="16">
    <location>
        <begin position="383"/>
        <end position="463"/>
    </location>
</feature>
<dbReference type="NCBIfam" id="NF003763">
    <property type="entry name" value="PRK05354.1"/>
    <property type="match status" value="1"/>
</dbReference>
<gene>
    <name evidence="12" type="primary">speA</name>
    <name evidence="18" type="ORF">PX52LOC_07106</name>
</gene>
<dbReference type="UniPathway" id="UPA00186">
    <property type="reaction ID" value="UER00284"/>
</dbReference>
<feature type="modified residue" description="N6-(pyridoxal phosphate)lysine" evidence="12 13">
    <location>
        <position position="114"/>
    </location>
</feature>
<dbReference type="InterPro" id="IPR000183">
    <property type="entry name" value="Orn/DAP/Arg_de-COase"/>
</dbReference>
<evidence type="ECO:0000256" key="9">
    <source>
        <dbReference type="ARBA" id="ARBA00023066"/>
    </source>
</evidence>
<dbReference type="Gene3D" id="1.20.58.930">
    <property type="match status" value="1"/>
</dbReference>
<dbReference type="Pfam" id="PF02784">
    <property type="entry name" value="Orn_Arg_deC_N"/>
    <property type="match status" value="1"/>
</dbReference>
<evidence type="ECO:0000259" key="16">
    <source>
        <dbReference type="Pfam" id="PF17810"/>
    </source>
</evidence>
<keyword evidence="10 12" id="KW-0620">Polyamine biosynthesis</keyword>
<feature type="domain" description="Orn/DAP/Arg decarboxylase 2 N-terminal" evidence="15">
    <location>
        <begin position="94"/>
        <end position="357"/>
    </location>
</feature>
<dbReference type="PROSITE" id="PS00879">
    <property type="entry name" value="ODR_DC_2_2"/>
    <property type="match status" value="1"/>
</dbReference>
<evidence type="ECO:0000313" key="19">
    <source>
        <dbReference type="Proteomes" id="UP000324974"/>
    </source>
</evidence>
<dbReference type="GO" id="GO:0046872">
    <property type="term" value="F:metal ion binding"/>
    <property type="evidence" value="ECO:0007669"/>
    <property type="project" value="UniProtKB-KW"/>
</dbReference>
<keyword evidence="5 12" id="KW-0479">Metal-binding</keyword>
<evidence type="ECO:0000256" key="3">
    <source>
        <dbReference type="ARBA" id="ARBA00002257"/>
    </source>
</evidence>
<dbReference type="HAMAP" id="MF_01417">
    <property type="entry name" value="SpeA"/>
    <property type="match status" value="1"/>
</dbReference>
<dbReference type="PANTHER" id="PTHR43295:SF9">
    <property type="entry name" value="BIOSYNTHETIC ARGININE DECARBOXYLASE"/>
    <property type="match status" value="1"/>
</dbReference>
<organism evidence="18 19">
    <name type="scientific">Limnoglobus roseus</name>
    <dbReference type="NCBI Taxonomy" id="2598579"/>
    <lineage>
        <taxon>Bacteria</taxon>
        <taxon>Pseudomonadati</taxon>
        <taxon>Planctomycetota</taxon>
        <taxon>Planctomycetia</taxon>
        <taxon>Gemmatales</taxon>
        <taxon>Gemmataceae</taxon>
        <taxon>Limnoglobus</taxon>
    </lineage>
</organism>
<evidence type="ECO:0000259" key="17">
    <source>
        <dbReference type="Pfam" id="PF17944"/>
    </source>
</evidence>
<reference evidence="19" key="1">
    <citation type="submission" date="2019-08" db="EMBL/GenBank/DDBJ databases">
        <title>Limnoglobus roseus gen. nov., sp. nov., a novel freshwater planctomycete with a giant genome from the family Gemmataceae.</title>
        <authorList>
            <person name="Kulichevskaya I.S."/>
            <person name="Naumoff D.G."/>
            <person name="Miroshnikov K."/>
            <person name="Ivanova A."/>
            <person name="Philippov D.A."/>
            <person name="Hakobyan A."/>
            <person name="Rijpstra I.C."/>
            <person name="Sinninghe Damste J.S."/>
            <person name="Liesack W."/>
            <person name="Dedysh S.N."/>
        </authorList>
    </citation>
    <scope>NUCLEOTIDE SEQUENCE [LARGE SCALE GENOMIC DNA]</scope>
    <source>
        <strain evidence="19">PX52</strain>
    </source>
</reference>
<evidence type="ECO:0000256" key="14">
    <source>
        <dbReference type="PIRSR" id="PIRSR600183-50"/>
    </source>
</evidence>
<dbReference type="EMBL" id="CP042425">
    <property type="protein sequence ID" value="QEL20020.1"/>
    <property type="molecule type" value="Genomic_DNA"/>
</dbReference>
<keyword evidence="8 12" id="KW-0663">Pyridoxal phosphate</keyword>
<accession>A0A5C1AM38</accession>
<dbReference type="InterPro" id="IPR040634">
    <property type="entry name" value="Arg_decarb_HB"/>
</dbReference>
<evidence type="ECO:0000256" key="4">
    <source>
        <dbReference type="ARBA" id="ARBA00008357"/>
    </source>
</evidence>
<dbReference type="InterPro" id="IPR022644">
    <property type="entry name" value="De-COase2_N"/>
</dbReference>
<dbReference type="OrthoDB" id="9802658at2"/>
<dbReference type="SUPFAM" id="SSF50621">
    <property type="entry name" value="Alanine racemase C-terminal domain-like"/>
    <property type="match status" value="1"/>
</dbReference>
<dbReference type="Pfam" id="PF17810">
    <property type="entry name" value="Arg_decarb_HB"/>
    <property type="match status" value="1"/>
</dbReference>
<dbReference type="PANTHER" id="PTHR43295">
    <property type="entry name" value="ARGININE DECARBOXYLASE"/>
    <property type="match status" value="1"/>
</dbReference>
<proteinExistence type="inferred from homology"/>
<dbReference type="KEGG" id="lrs:PX52LOC_07106"/>
<evidence type="ECO:0000259" key="15">
    <source>
        <dbReference type="Pfam" id="PF02784"/>
    </source>
</evidence>
<dbReference type="NCBIfam" id="TIGR01273">
    <property type="entry name" value="speA"/>
    <property type="match status" value="1"/>
</dbReference>
<evidence type="ECO:0000256" key="1">
    <source>
        <dbReference type="ARBA" id="ARBA00001933"/>
    </source>
</evidence>
<evidence type="ECO:0000256" key="10">
    <source>
        <dbReference type="ARBA" id="ARBA00023115"/>
    </source>
</evidence>
<keyword evidence="7 12" id="KW-0460">Magnesium</keyword>
<feature type="binding site" evidence="12">
    <location>
        <begin position="297"/>
        <end position="307"/>
    </location>
    <ligand>
        <name>substrate</name>
    </ligand>
</feature>
<dbReference type="InterPro" id="IPR002985">
    <property type="entry name" value="Arg_decrbxlase"/>
</dbReference>
<sequence length="648" mass="72881">MGKPVERKSLDAEAAHPWRNADALETYGVKNWGKGYFGINKLGHLTVHPGKAADHSLDLKELIDQLQHRGIQLPILLRFSDILQHRIGEIGGAFKKAIDEYGFQGKYSCVYPIKVNQQRHVVEEVLAFGKEHGFGLEAGSKPELLAVLALTNGTGDTPIICNGFKDDEFIKMVVLARKIGKNIIPVVEKFTELELLVKYMEELGVRQPLGVRVKLASRGAGRWRGSAGYRSKFGLTLTEVLEAYEYLKARGFDDCLQMTHFHMGSQVSNIRKVKDALTEAARVYVELYRIGAGLKYIDVGGGLGIDYDGSQTDFESSMNYTLQEYANDVVFRIKSVCDDAGVPHPNIISESGRALVAYSSVLVFDVLGTSDFDKCTAPDEMPADAPQPIQDLFSNYRDLNKKNYLESYHDAVQSMEETLNLFNLGYLNVELRALGERLYWAFARKLQRLVKELDYVPEELNGLENMLSDTYFCNFSVFQSMPDSWAIKQLFPVMPIHRLNEVPTRKAILGDITCDSDGKIDQFIDLRDVRSTLELHPVTEGEPYYLGTFLLGAYQEILGDLHNLFGDTNAVHVRLEDDGTPNVETVIKGDTVTEVLNYVQYSAEKLTERVRKDVERAVRAGHISVSESKQFLKFYESGLDGYTYLEEP</sequence>
<evidence type="ECO:0000256" key="8">
    <source>
        <dbReference type="ARBA" id="ARBA00022898"/>
    </source>
</evidence>
<dbReference type="PROSITE" id="PS00878">
    <property type="entry name" value="ODR_DC_2_1"/>
    <property type="match status" value="1"/>
</dbReference>
<dbReference type="Gene3D" id="3.20.20.10">
    <property type="entry name" value="Alanine racemase"/>
    <property type="match status" value="1"/>
</dbReference>
<name>A0A5C1AM38_9BACT</name>
<dbReference type="InterPro" id="IPR009006">
    <property type="entry name" value="Ala_racemase/Decarboxylase_C"/>
</dbReference>
<feature type="active site" description="Proton donor" evidence="14">
    <location>
        <position position="514"/>
    </location>
</feature>
<dbReference type="GO" id="GO:0008295">
    <property type="term" value="P:spermidine biosynthetic process"/>
    <property type="evidence" value="ECO:0007669"/>
    <property type="project" value="UniProtKB-UniRule"/>
</dbReference>